<dbReference type="KEGG" id="ccp:CHC_T00004486001"/>
<dbReference type="Gramene" id="CDF36130">
    <property type="protein sequence ID" value="CDF36130"/>
    <property type="gene ID" value="CHC_T00004486001"/>
</dbReference>
<dbReference type="Pfam" id="PF21517">
    <property type="entry name" value="HTH_Tnp_Tc3_2_like"/>
    <property type="match status" value="1"/>
</dbReference>
<feature type="domain" description="Transposable element Tc3 transposase-like DNA-binding HTH" evidence="2">
    <location>
        <begin position="66"/>
        <end position="102"/>
    </location>
</feature>
<dbReference type="InterPro" id="IPR025898">
    <property type="entry name" value="Tc3_transposase_DNA-bd_dom"/>
</dbReference>
<evidence type="ECO:0000259" key="2">
    <source>
        <dbReference type="Pfam" id="PF21517"/>
    </source>
</evidence>
<dbReference type="RefSeq" id="XP_005715949.1">
    <property type="nucleotide sequence ID" value="XM_005715892.1"/>
</dbReference>
<dbReference type="GeneID" id="17323665"/>
<dbReference type="InterPro" id="IPR036388">
    <property type="entry name" value="WH-like_DNA-bd_sf"/>
</dbReference>
<evidence type="ECO:0000313" key="3">
    <source>
        <dbReference type="EMBL" id="CDF36130.1"/>
    </source>
</evidence>
<evidence type="ECO:0000259" key="1">
    <source>
        <dbReference type="Pfam" id="PF11427"/>
    </source>
</evidence>
<dbReference type="PhylomeDB" id="R7QFD7"/>
<keyword evidence="4" id="KW-1185">Reference proteome</keyword>
<gene>
    <name evidence="3" type="ORF">CHC_T00004486001</name>
</gene>
<organism evidence="3 4">
    <name type="scientific">Chondrus crispus</name>
    <name type="common">Carrageen Irish moss</name>
    <name type="synonym">Polymorpha crispa</name>
    <dbReference type="NCBI Taxonomy" id="2769"/>
    <lineage>
        <taxon>Eukaryota</taxon>
        <taxon>Rhodophyta</taxon>
        <taxon>Florideophyceae</taxon>
        <taxon>Rhodymeniophycidae</taxon>
        <taxon>Gigartinales</taxon>
        <taxon>Gigartinaceae</taxon>
        <taxon>Chondrus</taxon>
    </lineage>
</organism>
<accession>R7QFD7</accession>
<dbReference type="InterPro" id="IPR009057">
    <property type="entry name" value="Homeodomain-like_sf"/>
</dbReference>
<dbReference type="OMA" id="IKFINAP"/>
<name>R7QFD7_CHOCR</name>
<dbReference type="OrthoDB" id="4843387at2759"/>
<dbReference type="SUPFAM" id="SSF46689">
    <property type="entry name" value="Homeodomain-like"/>
    <property type="match status" value="1"/>
</dbReference>
<reference evidence="4" key="1">
    <citation type="journal article" date="2013" name="Proc. Natl. Acad. Sci. U.S.A.">
        <title>Genome structure and metabolic features in the red seaweed Chondrus crispus shed light on evolution of the Archaeplastida.</title>
        <authorList>
            <person name="Collen J."/>
            <person name="Porcel B."/>
            <person name="Carre W."/>
            <person name="Ball S.G."/>
            <person name="Chaparro C."/>
            <person name="Tonon T."/>
            <person name="Barbeyron T."/>
            <person name="Michel G."/>
            <person name="Noel B."/>
            <person name="Valentin K."/>
            <person name="Elias M."/>
            <person name="Artiguenave F."/>
            <person name="Arun A."/>
            <person name="Aury J.M."/>
            <person name="Barbosa-Neto J.F."/>
            <person name="Bothwell J.H."/>
            <person name="Bouget F.Y."/>
            <person name="Brillet L."/>
            <person name="Cabello-Hurtado F."/>
            <person name="Capella-Gutierrez S."/>
            <person name="Charrier B."/>
            <person name="Cladiere L."/>
            <person name="Cock J.M."/>
            <person name="Coelho S.M."/>
            <person name="Colleoni C."/>
            <person name="Czjzek M."/>
            <person name="Da Silva C."/>
            <person name="Delage L."/>
            <person name="Denoeud F."/>
            <person name="Deschamps P."/>
            <person name="Dittami S.M."/>
            <person name="Gabaldon T."/>
            <person name="Gachon C.M."/>
            <person name="Groisillier A."/>
            <person name="Herve C."/>
            <person name="Jabbari K."/>
            <person name="Katinka M."/>
            <person name="Kloareg B."/>
            <person name="Kowalczyk N."/>
            <person name="Labadie K."/>
            <person name="Leblanc C."/>
            <person name="Lopez P.J."/>
            <person name="McLachlan D.H."/>
            <person name="Meslet-Cladiere L."/>
            <person name="Moustafa A."/>
            <person name="Nehr Z."/>
            <person name="Nyvall Collen P."/>
            <person name="Panaud O."/>
            <person name="Partensky F."/>
            <person name="Poulain J."/>
            <person name="Rensing S.A."/>
            <person name="Rousvoal S."/>
            <person name="Samson G."/>
            <person name="Symeonidi A."/>
            <person name="Weissenbach J."/>
            <person name="Zambounis A."/>
            <person name="Wincker P."/>
            <person name="Boyen C."/>
        </authorList>
    </citation>
    <scope>NUCLEOTIDE SEQUENCE [LARGE SCALE GENOMIC DNA]</scope>
    <source>
        <strain evidence="4">cv. Stackhouse</strain>
    </source>
</reference>
<proteinExistence type="predicted"/>
<dbReference type="Gene3D" id="1.10.10.10">
    <property type="entry name" value="Winged helix-like DNA-binding domain superfamily/Winged helix DNA-binding domain"/>
    <property type="match status" value="1"/>
</dbReference>
<dbReference type="EMBL" id="HG001761">
    <property type="protein sequence ID" value="CDF36130.1"/>
    <property type="molecule type" value="Genomic_DNA"/>
</dbReference>
<dbReference type="Gene3D" id="1.10.10.60">
    <property type="entry name" value="Homeodomain-like"/>
    <property type="match status" value="1"/>
</dbReference>
<feature type="domain" description="Tc3 transposase DNA binding" evidence="1">
    <location>
        <begin position="7"/>
        <end position="51"/>
    </location>
</feature>
<dbReference type="Pfam" id="PF11427">
    <property type="entry name" value="HTH_Tnp_Tc3_1"/>
    <property type="match status" value="1"/>
</dbReference>
<dbReference type="Proteomes" id="UP000012073">
    <property type="component" value="Unassembled WGS sequence"/>
</dbReference>
<sequence>MSKRKQLTDVIEGQILVLHNECLSVREITESINRTKTVVHNFIKNPAAYGSKRRSGRPPKLTPALKRRVIREVSKGEKSANQIRKALDLSVHRSRVQALLRRDTNLKYIKFINAPVLLPMHMQQSLGWPKNHVTWDDEK</sequence>
<dbReference type="GO" id="GO:0003677">
    <property type="term" value="F:DNA binding"/>
    <property type="evidence" value="ECO:0007669"/>
    <property type="project" value="InterPro"/>
</dbReference>
<dbReference type="InterPro" id="IPR048703">
    <property type="entry name" value="Tnp_Tc3-like_HTH"/>
</dbReference>
<protein>
    <submittedName>
        <fullName evidence="3">Uncharacterized protein</fullName>
    </submittedName>
</protein>
<evidence type="ECO:0000313" key="4">
    <source>
        <dbReference type="Proteomes" id="UP000012073"/>
    </source>
</evidence>
<dbReference type="AlphaFoldDB" id="R7QFD7"/>
<dbReference type="STRING" id="2769.R7QFD7"/>